<proteinExistence type="predicted"/>
<name>A0ACC2PS13_9HYME</name>
<evidence type="ECO:0000313" key="1">
    <source>
        <dbReference type="EMBL" id="KAJ8686195.1"/>
    </source>
</evidence>
<dbReference type="Proteomes" id="UP001239111">
    <property type="component" value="Chromosome 1"/>
</dbReference>
<evidence type="ECO:0000313" key="2">
    <source>
        <dbReference type="Proteomes" id="UP001239111"/>
    </source>
</evidence>
<gene>
    <name evidence="1" type="ORF">QAD02_021989</name>
</gene>
<organism evidence="1 2">
    <name type="scientific">Eretmocerus hayati</name>
    <dbReference type="NCBI Taxonomy" id="131215"/>
    <lineage>
        <taxon>Eukaryota</taxon>
        <taxon>Metazoa</taxon>
        <taxon>Ecdysozoa</taxon>
        <taxon>Arthropoda</taxon>
        <taxon>Hexapoda</taxon>
        <taxon>Insecta</taxon>
        <taxon>Pterygota</taxon>
        <taxon>Neoptera</taxon>
        <taxon>Endopterygota</taxon>
        <taxon>Hymenoptera</taxon>
        <taxon>Apocrita</taxon>
        <taxon>Proctotrupomorpha</taxon>
        <taxon>Chalcidoidea</taxon>
        <taxon>Aphelinidae</taxon>
        <taxon>Aphelininae</taxon>
        <taxon>Eretmocerus</taxon>
    </lineage>
</organism>
<comment type="caution">
    <text evidence="1">The sequence shown here is derived from an EMBL/GenBank/DDBJ whole genome shotgun (WGS) entry which is preliminary data.</text>
</comment>
<dbReference type="EMBL" id="CM056741">
    <property type="protein sequence ID" value="KAJ8686195.1"/>
    <property type="molecule type" value="Genomic_DNA"/>
</dbReference>
<sequence length="411" mass="47195">MCEKVMDQVFWQSFDETISRTLVPSFASKAVRPCATSDYAEYRELLTENLERIILYLDTLLKNREWKTSKVKIQLIKVVVIIGEHSSENVWNTRKATDLLQLVISRMCALFSVQKVSQFLIDNVFSEVIMFLRPKLMKDSWKSHPAAVVCYEWLLQSVEKPLLRHHLPDVIPTALIILDDYDTNNQKVGLNCVSMIMRHCQDNHSLKNLNYDEVIFYALDQMAYKLDVSLVEDLYSCISNLLKCIEFYQRPSERFRWSRRDDVIMALLTHMELQTHDDSRIAYATSLKMLLNQQNIGKWSERLAGIIAEYCEDVNNLMTVDLSLNILSTLLSTYLPIGPNFVTTIFTSLIKLCCKITSSGECNNELIQKVGSALLLLTNKYSSIGQELESNPIVTGILKSILRTSETSEMS</sequence>
<protein>
    <submittedName>
        <fullName evidence="1">Uncharacterized protein</fullName>
    </submittedName>
</protein>
<reference evidence="1" key="1">
    <citation type="submission" date="2023-04" db="EMBL/GenBank/DDBJ databases">
        <title>A chromosome-level genome assembly of the parasitoid wasp Eretmocerus hayati.</title>
        <authorList>
            <person name="Zhong Y."/>
            <person name="Liu S."/>
            <person name="Liu Y."/>
        </authorList>
    </citation>
    <scope>NUCLEOTIDE SEQUENCE</scope>
    <source>
        <strain evidence="1">ZJU_SS_LIU_2023</strain>
    </source>
</reference>
<accession>A0ACC2PS13</accession>
<keyword evidence="2" id="KW-1185">Reference proteome</keyword>